<dbReference type="STRING" id="393003.SAMN05660461_2170"/>
<dbReference type="Pfam" id="PF00583">
    <property type="entry name" value="Acetyltransf_1"/>
    <property type="match status" value="1"/>
</dbReference>
<dbReference type="InterPro" id="IPR050680">
    <property type="entry name" value="YpeA/RimI_acetyltransf"/>
</dbReference>
<dbReference type="AlphaFoldDB" id="A0A1T5NMR6"/>
<dbReference type="InterPro" id="IPR016181">
    <property type="entry name" value="Acyl_CoA_acyltransferase"/>
</dbReference>
<dbReference type="Pfam" id="PF13508">
    <property type="entry name" value="Acetyltransf_7"/>
    <property type="match status" value="1"/>
</dbReference>
<evidence type="ECO:0000313" key="5">
    <source>
        <dbReference type="Proteomes" id="UP000190166"/>
    </source>
</evidence>
<dbReference type="InterPro" id="IPR000182">
    <property type="entry name" value="GNAT_dom"/>
</dbReference>
<dbReference type="Proteomes" id="UP000190166">
    <property type="component" value="Unassembled WGS sequence"/>
</dbReference>
<sequence length="284" mass="32002">MIFIHDFRTLHNVSTPDLCDTFNVAFSDYIVPLHLTPSILEQKMQGENLLRDYSIGAFAGNALGGFILHAVDNKTHPTVLYNGGTGIIPEYRGQHLVQKMYDQFIPAYQSQGIRKIILEVISTNLPAIKAYTNTGFHKTRTIHSFKGNIKTHKSPAGISIKENTTPDWPLLATFMDMIPTWSNNVASIQREAPFTVTWEATVNGQTVGFISVHKDTRRIRNIAVHPEFRRKGVGSALLQYASDQFRGAAVSIINIDEHFPEIDKFLQQAGLMHYLSQYEMEIVL</sequence>
<evidence type="ECO:0000256" key="2">
    <source>
        <dbReference type="ARBA" id="ARBA00023315"/>
    </source>
</evidence>
<keyword evidence="1 4" id="KW-0808">Transferase</keyword>
<name>A0A1T5NMR6_9BACT</name>
<proteinExistence type="predicted"/>
<dbReference type="EMBL" id="FUZZ01000001">
    <property type="protein sequence ID" value="SKD01409.1"/>
    <property type="molecule type" value="Genomic_DNA"/>
</dbReference>
<protein>
    <submittedName>
        <fullName evidence="4">Acetyltransferase (GNAT) family protein</fullName>
    </submittedName>
</protein>
<dbReference type="Gene3D" id="3.40.630.30">
    <property type="match status" value="2"/>
</dbReference>
<keyword evidence="2" id="KW-0012">Acyltransferase</keyword>
<organism evidence="4 5">
    <name type="scientific">Chitinophaga ginsengisegetis</name>
    <dbReference type="NCBI Taxonomy" id="393003"/>
    <lineage>
        <taxon>Bacteria</taxon>
        <taxon>Pseudomonadati</taxon>
        <taxon>Bacteroidota</taxon>
        <taxon>Chitinophagia</taxon>
        <taxon>Chitinophagales</taxon>
        <taxon>Chitinophagaceae</taxon>
        <taxon>Chitinophaga</taxon>
    </lineage>
</organism>
<evidence type="ECO:0000313" key="4">
    <source>
        <dbReference type="EMBL" id="SKD01409.1"/>
    </source>
</evidence>
<dbReference type="RefSeq" id="WP_079469371.1">
    <property type="nucleotide sequence ID" value="NZ_FUZZ01000001.1"/>
</dbReference>
<reference evidence="4 5" key="1">
    <citation type="submission" date="2017-02" db="EMBL/GenBank/DDBJ databases">
        <authorList>
            <person name="Peterson S.W."/>
        </authorList>
    </citation>
    <scope>NUCLEOTIDE SEQUENCE [LARGE SCALE GENOMIC DNA]</scope>
    <source>
        <strain evidence="4 5">DSM 18108</strain>
    </source>
</reference>
<feature type="domain" description="N-acetyltransferase" evidence="3">
    <location>
        <begin position="5"/>
        <end position="165"/>
    </location>
</feature>
<dbReference type="PANTHER" id="PTHR43420:SF12">
    <property type="entry name" value="N-ACETYLTRANSFERASE DOMAIN-CONTAINING PROTEIN"/>
    <property type="match status" value="1"/>
</dbReference>
<gene>
    <name evidence="4" type="ORF">SAMN05660461_2170</name>
</gene>
<dbReference type="PANTHER" id="PTHR43420">
    <property type="entry name" value="ACETYLTRANSFERASE"/>
    <property type="match status" value="1"/>
</dbReference>
<dbReference type="CDD" id="cd04301">
    <property type="entry name" value="NAT_SF"/>
    <property type="match status" value="2"/>
</dbReference>
<keyword evidence="5" id="KW-1185">Reference proteome</keyword>
<accession>A0A1T5NMR6</accession>
<dbReference type="PROSITE" id="PS51186">
    <property type="entry name" value="GNAT"/>
    <property type="match status" value="2"/>
</dbReference>
<dbReference type="SUPFAM" id="SSF55729">
    <property type="entry name" value="Acyl-CoA N-acyltransferases (Nat)"/>
    <property type="match status" value="2"/>
</dbReference>
<dbReference type="GO" id="GO:0016747">
    <property type="term" value="F:acyltransferase activity, transferring groups other than amino-acyl groups"/>
    <property type="evidence" value="ECO:0007669"/>
    <property type="project" value="InterPro"/>
</dbReference>
<evidence type="ECO:0000259" key="3">
    <source>
        <dbReference type="PROSITE" id="PS51186"/>
    </source>
</evidence>
<feature type="domain" description="N-acetyltransferase" evidence="3">
    <location>
        <begin position="158"/>
        <end position="284"/>
    </location>
</feature>
<evidence type="ECO:0000256" key="1">
    <source>
        <dbReference type="ARBA" id="ARBA00022679"/>
    </source>
</evidence>